<sequence>MTALRDALDEALTAHERHPRPGLPVRGFVLDRAAGTPRPALRHADGRTVIAPDGHIHRMSPSPDRRHIAIEWAADASEDAVLGIVDVASGALRLHPEIRLRYDTVLWSDDSRCLEVVASRDDALVTLDVDSGAWTSTPLEPAHRSRLFPGGTRGLLARTTRGQGTSLFDRATGRQLGRWNALHGAFPLTDGVLVWHADGVDALACSGTTRWTRRDDSLRITDVTVADDRIVILGVRDGRTVVSGVDATGAREATIAAVGESTTTGVRIDDGILYLAVEGPLTPPRIVTETDAAPEAPTGQTRRLDVPARDGETLTAHLTAPAEGSGPRPLLLACYGGFGVPHLPVFEPTVPAWVAHGGAYVTAQIRGGGERGGSWRAAGSGARKQQAVDDLADIARALIDRGITRPDLLVLVGASLGGVVAASCAFQHPGLCAGVVTTAAPLDLLSLAEHPLGAGWRSEFGDDGSAASRNRLRRLSPLALVEERTDAEGLPAFLGITLGRDTRVRAIDTRRTVDALQRLGAPARMWTAPSAGHGANALDDLHALGLTVLEFAADVTSGGIR</sequence>
<dbReference type="InterPro" id="IPR029058">
    <property type="entry name" value="AB_hydrolase_fold"/>
</dbReference>
<evidence type="ECO:0000313" key="4">
    <source>
        <dbReference type="EMBL" id="MDQ1124935.1"/>
    </source>
</evidence>
<keyword evidence="4" id="KW-0378">Hydrolase</keyword>
<organism evidence="4 5">
    <name type="scientific">Microbacterium trichothecenolyticum</name>
    <name type="common">Aureobacterium trichothecenolyticum</name>
    <dbReference type="NCBI Taxonomy" id="69370"/>
    <lineage>
        <taxon>Bacteria</taxon>
        <taxon>Bacillati</taxon>
        <taxon>Actinomycetota</taxon>
        <taxon>Actinomycetes</taxon>
        <taxon>Micrococcales</taxon>
        <taxon>Microbacteriaceae</taxon>
        <taxon>Microbacterium</taxon>
    </lineage>
</organism>
<dbReference type="Pfam" id="PF00326">
    <property type="entry name" value="Peptidase_S9"/>
    <property type="match status" value="1"/>
</dbReference>
<gene>
    <name evidence="4" type="ORF">QE412_003508</name>
</gene>
<dbReference type="SUPFAM" id="SSF53474">
    <property type="entry name" value="alpha/beta-Hydrolases"/>
    <property type="match status" value="1"/>
</dbReference>
<dbReference type="SUPFAM" id="SSF50993">
    <property type="entry name" value="Peptidase/esterase 'gauge' domain"/>
    <property type="match status" value="1"/>
</dbReference>
<comment type="catalytic activity">
    <reaction evidence="1">
        <text>Hydrolysis of Pro-|-Xaa &gt;&gt; Ala-|-Xaa in oligopeptides.</text>
        <dbReference type="EC" id="3.4.21.26"/>
    </reaction>
</comment>
<evidence type="ECO:0000256" key="2">
    <source>
        <dbReference type="ARBA" id="ARBA00011897"/>
    </source>
</evidence>
<dbReference type="EC" id="3.4.21.26" evidence="2"/>
<dbReference type="RefSeq" id="WP_307486856.1">
    <property type="nucleotide sequence ID" value="NZ_JAUTBF010000001.1"/>
</dbReference>
<name>A0ABU0TZJ9_MICTR</name>
<dbReference type="GO" id="GO:0004252">
    <property type="term" value="F:serine-type endopeptidase activity"/>
    <property type="evidence" value="ECO:0007669"/>
    <property type="project" value="UniProtKB-EC"/>
</dbReference>
<evidence type="ECO:0000259" key="3">
    <source>
        <dbReference type="Pfam" id="PF00326"/>
    </source>
</evidence>
<dbReference type="Gene3D" id="3.40.50.1820">
    <property type="entry name" value="alpha/beta hydrolase"/>
    <property type="match status" value="1"/>
</dbReference>
<dbReference type="Proteomes" id="UP001226691">
    <property type="component" value="Unassembled WGS sequence"/>
</dbReference>
<dbReference type="InterPro" id="IPR002470">
    <property type="entry name" value="Peptidase_S9A"/>
</dbReference>
<dbReference type="PANTHER" id="PTHR42881">
    <property type="entry name" value="PROLYL ENDOPEPTIDASE"/>
    <property type="match status" value="1"/>
</dbReference>
<evidence type="ECO:0000313" key="5">
    <source>
        <dbReference type="Proteomes" id="UP001226691"/>
    </source>
</evidence>
<accession>A0ABU0TZJ9</accession>
<dbReference type="EMBL" id="JAUTBF010000001">
    <property type="protein sequence ID" value="MDQ1124935.1"/>
    <property type="molecule type" value="Genomic_DNA"/>
</dbReference>
<reference evidence="4 5" key="1">
    <citation type="submission" date="2023-07" db="EMBL/GenBank/DDBJ databases">
        <title>Functional and genomic diversity of the sorghum phyllosphere microbiome.</title>
        <authorList>
            <person name="Shade A."/>
        </authorList>
    </citation>
    <scope>NUCLEOTIDE SEQUENCE [LARGE SCALE GENOMIC DNA]</scope>
    <source>
        <strain evidence="4 5">SORGH_AS_1207</strain>
    </source>
</reference>
<dbReference type="PANTHER" id="PTHR42881:SF2">
    <property type="entry name" value="PROLYL ENDOPEPTIDASE"/>
    <property type="match status" value="1"/>
</dbReference>
<protein>
    <recommendedName>
        <fullName evidence="2">prolyl oligopeptidase</fullName>
        <ecNumber evidence="2">3.4.21.26</ecNumber>
    </recommendedName>
</protein>
<proteinExistence type="predicted"/>
<evidence type="ECO:0000256" key="1">
    <source>
        <dbReference type="ARBA" id="ARBA00001070"/>
    </source>
</evidence>
<feature type="domain" description="Peptidase S9 prolyl oligopeptidase catalytic" evidence="3">
    <location>
        <begin position="351"/>
        <end position="551"/>
    </location>
</feature>
<dbReference type="InterPro" id="IPR001375">
    <property type="entry name" value="Peptidase_S9_cat"/>
</dbReference>
<keyword evidence="5" id="KW-1185">Reference proteome</keyword>
<dbReference type="InterPro" id="IPR051167">
    <property type="entry name" value="Prolyl_oligopep/macrocyclase"/>
</dbReference>
<comment type="caution">
    <text evidence="4">The sequence shown here is derived from an EMBL/GenBank/DDBJ whole genome shotgun (WGS) entry which is preliminary data.</text>
</comment>
<dbReference type="PRINTS" id="PR00862">
    <property type="entry name" value="PROLIGOPTASE"/>
</dbReference>